<dbReference type="InterPro" id="IPR000073">
    <property type="entry name" value="AB_hydrolase_1"/>
</dbReference>
<dbReference type="SUPFAM" id="SSF53474">
    <property type="entry name" value="alpha/beta-Hydrolases"/>
    <property type="match status" value="1"/>
</dbReference>
<keyword evidence="1" id="KW-0812">Transmembrane</keyword>
<keyword evidence="4" id="KW-1185">Reference proteome</keyword>
<dbReference type="Proteomes" id="UP000327013">
    <property type="component" value="Chromosome 2"/>
</dbReference>
<evidence type="ECO:0000313" key="3">
    <source>
        <dbReference type="EMBL" id="KAE8009665.1"/>
    </source>
</evidence>
<dbReference type="Gene3D" id="3.40.50.1820">
    <property type="entry name" value="alpha/beta hydrolase"/>
    <property type="match status" value="2"/>
</dbReference>
<sequence>MLIGPLSLHLQRYVEHQMALLLLHQELGWEMGGIWPTERGVAKENAKYKVIVVDGFDSSKDIYLPLYQELMDEVGVYIVSFDRAGYGESDPNPKRLVRSEAFDIQELADQLKLGHRFYIIGMSLGTLAVVNLVVPVINFWWPSFPPKLMNEVYKKRLKRDQWKLWIGHYAPGLHKVRQQRVCESLHRDIIVHFGNWEFDPVEIKNPFPNNEASVHLWHGYEDTPVPYEMQQYLVKKLPWIWCHEVPDGGHLMIHESGLCEAMGTLAWRRTLYLIGLLHPKPCIKKYTCIGIYAQ</sequence>
<organism evidence="3 4">
    <name type="scientific">Carpinus fangiana</name>
    <dbReference type="NCBI Taxonomy" id="176857"/>
    <lineage>
        <taxon>Eukaryota</taxon>
        <taxon>Viridiplantae</taxon>
        <taxon>Streptophyta</taxon>
        <taxon>Embryophyta</taxon>
        <taxon>Tracheophyta</taxon>
        <taxon>Spermatophyta</taxon>
        <taxon>Magnoliopsida</taxon>
        <taxon>eudicotyledons</taxon>
        <taxon>Gunneridae</taxon>
        <taxon>Pentapetalae</taxon>
        <taxon>rosids</taxon>
        <taxon>fabids</taxon>
        <taxon>Fagales</taxon>
        <taxon>Betulaceae</taxon>
        <taxon>Carpinus</taxon>
    </lineage>
</organism>
<dbReference type="Pfam" id="PF12697">
    <property type="entry name" value="Abhydrolase_6"/>
    <property type="match status" value="1"/>
</dbReference>
<keyword evidence="1" id="KW-0472">Membrane</keyword>
<evidence type="ECO:0000259" key="2">
    <source>
        <dbReference type="Pfam" id="PF12697"/>
    </source>
</evidence>
<dbReference type="AlphaFoldDB" id="A0A5N6QR82"/>
<dbReference type="PANTHER" id="PTHR45763:SF51">
    <property type="entry name" value="ALPHA_BETA-HYDROLASES SUPERFAMILY PROTEIN"/>
    <property type="match status" value="1"/>
</dbReference>
<reference evidence="3 4" key="1">
    <citation type="submission" date="2019-06" db="EMBL/GenBank/DDBJ databases">
        <title>A chromosomal-level reference genome of Carpinus fangiana (Coryloideae, Betulaceae).</title>
        <authorList>
            <person name="Yang X."/>
            <person name="Wang Z."/>
            <person name="Zhang L."/>
            <person name="Hao G."/>
            <person name="Liu J."/>
            <person name="Yang Y."/>
        </authorList>
    </citation>
    <scope>NUCLEOTIDE SEQUENCE [LARGE SCALE GENOMIC DNA]</scope>
    <source>
        <strain evidence="3">Cfa_2016G</strain>
        <tissue evidence="3">Leaf</tissue>
    </source>
</reference>
<keyword evidence="1" id="KW-1133">Transmembrane helix</keyword>
<protein>
    <recommendedName>
        <fullName evidence="2">AB hydrolase-1 domain-containing protein</fullName>
    </recommendedName>
</protein>
<evidence type="ECO:0000313" key="4">
    <source>
        <dbReference type="Proteomes" id="UP000327013"/>
    </source>
</evidence>
<accession>A0A5N6QR82</accession>
<name>A0A5N6QR82_9ROSI</name>
<evidence type="ECO:0000256" key="1">
    <source>
        <dbReference type="SAM" id="Phobius"/>
    </source>
</evidence>
<feature type="domain" description="AB hydrolase-1" evidence="2">
    <location>
        <begin position="58"/>
        <end position="255"/>
    </location>
</feature>
<dbReference type="InterPro" id="IPR029058">
    <property type="entry name" value="AB_hydrolase_fold"/>
</dbReference>
<gene>
    <name evidence="3" type="ORF">FH972_006089</name>
</gene>
<dbReference type="PANTHER" id="PTHR45763">
    <property type="entry name" value="HYDROLASE, ALPHA/BETA FOLD FAMILY PROTEIN, EXPRESSED-RELATED"/>
    <property type="match status" value="1"/>
</dbReference>
<proteinExistence type="predicted"/>
<feature type="transmembrane region" description="Helical" evidence="1">
    <location>
        <begin position="117"/>
        <end position="141"/>
    </location>
</feature>
<dbReference type="EMBL" id="CM017322">
    <property type="protein sequence ID" value="KAE8009665.1"/>
    <property type="molecule type" value="Genomic_DNA"/>
</dbReference>
<dbReference type="OrthoDB" id="294702at2759"/>